<keyword evidence="3" id="KW-1185">Reference proteome</keyword>
<proteinExistence type="predicted"/>
<dbReference type="EMBL" id="JAXQNO010000015">
    <property type="protein sequence ID" value="KAK4782740.1"/>
    <property type="molecule type" value="Genomic_DNA"/>
</dbReference>
<dbReference type="GO" id="GO:0006355">
    <property type="term" value="P:regulation of DNA-templated transcription"/>
    <property type="evidence" value="ECO:0007669"/>
    <property type="project" value="TreeGrafter"/>
</dbReference>
<gene>
    <name evidence="2" type="ORF">SAY86_007114</name>
</gene>
<dbReference type="AlphaFoldDB" id="A0AAN7LKT1"/>
<feature type="region of interest" description="Disordered" evidence="1">
    <location>
        <begin position="126"/>
        <end position="145"/>
    </location>
</feature>
<evidence type="ECO:0000313" key="2">
    <source>
        <dbReference type="EMBL" id="KAK4782740.1"/>
    </source>
</evidence>
<sequence length="431" mass="47122">MPPCLRGCGLQLGVMKSYSTSMTRTSNNSSSSTLSESSNSPIFICTRKPRTKRKRLNQKYNEAAALLSIAYPDIFSSENLISSLKFSSTDVHSSFFDESSELLLPLRAIDKSEFLLQQDLPAVQASGYGRPSFQTEPKPCQSPGEVEIQSNPMEFSSGDYQEELDAGSILDEEMEGIIDAIMEGHTSAANPDAAVDEPYSIGIAAAGFGWKIGSGFEFGRSMNVNNALRNVRGVKNRWDSSFLTVDMIEISPKLRKSALIDSSEKKKRRKKKNAEKSKEEPKHCSNEVSPPGTAKLELLLKLDYDGILRAWSGQGSPFSGEGTDSDEQGMDATVRTLQKTQGKTTLSCRKISNVECSSGEAGADRSLPGSRRSERGECAALQGEATNKTLLKEDQVRGAKGERRSAAQNEGKVCETVELKLQREEVNLLED</sequence>
<name>A0AAN7LKT1_TRANT</name>
<dbReference type="InterPro" id="IPR052453">
    <property type="entry name" value="CONSTANS-like_ZF"/>
</dbReference>
<feature type="region of interest" description="Disordered" evidence="1">
    <location>
        <begin position="260"/>
        <end position="291"/>
    </location>
</feature>
<dbReference type="GO" id="GO:0005634">
    <property type="term" value="C:nucleus"/>
    <property type="evidence" value="ECO:0007669"/>
    <property type="project" value="TreeGrafter"/>
</dbReference>
<evidence type="ECO:0000256" key="1">
    <source>
        <dbReference type="SAM" id="MobiDB-lite"/>
    </source>
</evidence>
<evidence type="ECO:0008006" key="4">
    <source>
        <dbReference type="Google" id="ProtNLM"/>
    </source>
</evidence>
<protein>
    <recommendedName>
        <fullName evidence="4">Protein CHLOROPLAST IMPORT APPARATUS 2</fullName>
    </recommendedName>
</protein>
<dbReference type="PANTHER" id="PTHR31874">
    <property type="entry name" value="CCT MOTIF FAMILY PROTEIN, EXPRESSED"/>
    <property type="match status" value="1"/>
</dbReference>
<dbReference type="Proteomes" id="UP001346149">
    <property type="component" value="Unassembled WGS sequence"/>
</dbReference>
<comment type="caution">
    <text evidence="2">The sequence shown here is derived from an EMBL/GenBank/DDBJ whole genome shotgun (WGS) entry which is preliminary data.</text>
</comment>
<accession>A0AAN7LKT1</accession>
<reference evidence="2 3" key="1">
    <citation type="journal article" date="2023" name="Hortic Res">
        <title>Pangenome of water caltrop reveals structural variations and asymmetric subgenome divergence after allopolyploidization.</title>
        <authorList>
            <person name="Zhang X."/>
            <person name="Chen Y."/>
            <person name="Wang L."/>
            <person name="Yuan Y."/>
            <person name="Fang M."/>
            <person name="Shi L."/>
            <person name="Lu R."/>
            <person name="Comes H.P."/>
            <person name="Ma Y."/>
            <person name="Chen Y."/>
            <person name="Huang G."/>
            <person name="Zhou Y."/>
            <person name="Zheng Z."/>
            <person name="Qiu Y."/>
        </authorList>
    </citation>
    <scope>NUCLEOTIDE SEQUENCE [LARGE SCALE GENOMIC DNA]</scope>
    <source>
        <strain evidence="2">F231</strain>
    </source>
</reference>
<feature type="region of interest" description="Disordered" evidence="1">
    <location>
        <begin position="357"/>
        <end position="411"/>
    </location>
</feature>
<feature type="compositionally biased region" description="Basic and acidic residues" evidence="1">
    <location>
        <begin position="274"/>
        <end position="285"/>
    </location>
</feature>
<evidence type="ECO:0000313" key="3">
    <source>
        <dbReference type="Proteomes" id="UP001346149"/>
    </source>
</evidence>
<feature type="compositionally biased region" description="Basic and acidic residues" evidence="1">
    <location>
        <begin position="390"/>
        <end position="405"/>
    </location>
</feature>
<organism evidence="2 3">
    <name type="scientific">Trapa natans</name>
    <name type="common">Water chestnut</name>
    <dbReference type="NCBI Taxonomy" id="22666"/>
    <lineage>
        <taxon>Eukaryota</taxon>
        <taxon>Viridiplantae</taxon>
        <taxon>Streptophyta</taxon>
        <taxon>Embryophyta</taxon>
        <taxon>Tracheophyta</taxon>
        <taxon>Spermatophyta</taxon>
        <taxon>Magnoliopsida</taxon>
        <taxon>eudicotyledons</taxon>
        <taxon>Gunneridae</taxon>
        <taxon>Pentapetalae</taxon>
        <taxon>rosids</taxon>
        <taxon>malvids</taxon>
        <taxon>Myrtales</taxon>
        <taxon>Lythraceae</taxon>
        <taxon>Trapa</taxon>
    </lineage>
</organism>
<dbReference type="PANTHER" id="PTHR31874:SF10">
    <property type="entry name" value="PROTEIN CHLOROPLAST IMPORT APPARATUS 2"/>
    <property type="match status" value="1"/>
</dbReference>